<dbReference type="Proteomes" id="UP000011713">
    <property type="component" value="Unassembled WGS sequence"/>
</dbReference>
<name>M4BLI2_HYAAE</name>
<accession>M4BLI2</accession>
<dbReference type="AlphaFoldDB" id="M4BLI2"/>
<feature type="region of interest" description="Disordered" evidence="1">
    <location>
        <begin position="76"/>
        <end position="99"/>
    </location>
</feature>
<reference evidence="2" key="2">
    <citation type="submission" date="2015-06" db="UniProtKB">
        <authorList>
            <consortium name="EnsemblProtists"/>
        </authorList>
    </citation>
    <scope>IDENTIFICATION</scope>
    <source>
        <strain evidence="2">Emoy2</strain>
    </source>
</reference>
<sequence>MPRAAEEEFRRICFVFKFHLPSTSLSGVQCGGIPWEYLFSGRKCVGILGNWCTTVEGDCSTRTSVGGNCIQKRASPRMYRSTQSRPSRAPDFTGHQSRQAADPGACFLAQDLSDILLMLT</sequence>
<reference evidence="3" key="1">
    <citation type="journal article" date="2010" name="Science">
        <title>Signatures of adaptation to obligate biotrophy in the Hyaloperonospora arabidopsidis genome.</title>
        <authorList>
            <person name="Baxter L."/>
            <person name="Tripathy S."/>
            <person name="Ishaque N."/>
            <person name="Boot N."/>
            <person name="Cabral A."/>
            <person name="Kemen E."/>
            <person name="Thines M."/>
            <person name="Ah-Fong A."/>
            <person name="Anderson R."/>
            <person name="Badejoko W."/>
            <person name="Bittner-Eddy P."/>
            <person name="Boore J.L."/>
            <person name="Chibucos M.C."/>
            <person name="Coates M."/>
            <person name="Dehal P."/>
            <person name="Delehaunty K."/>
            <person name="Dong S."/>
            <person name="Downton P."/>
            <person name="Dumas B."/>
            <person name="Fabro G."/>
            <person name="Fronick C."/>
            <person name="Fuerstenberg S.I."/>
            <person name="Fulton L."/>
            <person name="Gaulin E."/>
            <person name="Govers F."/>
            <person name="Hughes L."/>
            <person name="Humphray S."/>
            <person name="Jiang R.H."/>
            <person name="Judelson H."/>
            <person name="Kamoun S."/>
            <person name="Kyung K."/>
            <person name="Meijer H."/>
            <person name="Minx P."/>
            <person name="Morris P."/>
            <person name="Nelson J."/>
            <person name="Phuntumart V."/>
            <person name="Qutob D."/>
            <person name="Rehmany A."/>
            <person name="Rougon-Cardoso A."/>
            <person name="Ryden P."/>
            <person name="Torto-Alalibo T."/>
            <person name="Studholme D."/>
            <person name="Wang Y."/>
            <person name="Win J."/>
            <person name="Wood J."/>
            <person name="Clifton S.W."/>
            <person name="Rogers J."/>
            <person name="Van den Ackerveken G."/>
            <person name="Jones J.D."/>
            <person name="McDowell J.M."/>
            <person name="Beynon J."/>
            <person name="Tyler B.M."/>
        </authorList>
    </citation>
    <scope>NUCLEOTIDE SEQUENCE [LARGE SCALE GENOMIC DNA]</scope>
    <source>
        <strain evidence="3">Emoy2</strain>
    </source>
</reference>
<evidence type="ECO:0000256" key="1">
    <source>
        <dbReference type="SAM" id="MobiDB-lite"/>
    </source>
</evidence>
<dbReference type="HOGENOM" id="CLU_2054215_0_0_1"/>
<organism evidence="2 3">
    <name type="scientific">Hyaloperonospora arabidopsidis (strain Emoy2)</name>
    <name type="common">Downy mildew agent</name>
    <name type="synonym">Peronospora arabidopsidis</name>
    <dbReference type="NCBI Taxonomy" id="559515"/>
    <lineage>
        <taxon>Eukaryota</taxon>
        <taxon>Sar</taxon>
        <taxon>Stramenopiles</taxon>
        <taxon>Oomycota</taxon>
        <taxon>Peronosporomycetes</taxon>
        <taxon>Peronosporales</taxon>
        <taxon>Peronosporaceae</taxon>
        <taxon>Hyaloperonospora</taxon>
    </lineage>
</organism>
<protein>
    <submittedName>
        <fullName evidence="2">Uncharacterized protein</fullName>
    </submittedName>
</protein>
<dbReference type="VEuPathDB" id="FungiDB:HpaG807267"/>
<dbReference type="EnsemblProtists" id="HpaT807267">
    <property type="protein sequence ID" value="HpaP807267"/>
    <property type="gene ID" value="HpaG807267"/>
</dbReference>
<evidence type="ECO:0000313" key="3">
    <source>
        <dbReference type="Proteomes" id="UP000011713"/>
    </source>
</evidence>
<dbReference type="InParanoid" id="M4BLI2"/>
<dbReference type="EMBL" id="JH598381">
    <property type="status" value="NOT_ANNOTATED_CDS"/>
    <property type="molecule type" value="Genomic_DNA"/>
</dbReference>
<proteinExistence type="predicted"/>
<evidence type="ECO:0000313" key="2">
    <source>
        <dbReference type="EnsemblProtists" id="HpaP807267"/>
    </source>
</evidence>
<keyword evidence="3" id="KW-1185">Reference proteome</keyword>